<evidence type="ECO:0000256" key="1">
    <source>
        <dbReference type="ARBA" id="ARBA00022722"/>
    </source>
</evidence>
<accession>A0ABS0QHJ9</accession>
<dbReference type="InterPro" id="IPR016071">
    <property type="entry name" value="Staphylococal_nuclease_OB-fold"/>
</dbReference>
<dbReference type="InterPro" id="IPR035437">
    <property type="entry name" value="SNase_OB-fold_sf"/>
</dbReference>
<evidence type="ECO:0000313" key="6">
    <source>
        <dbReference type="EMBL" id="MBH8588740.1"/>
    </source>
</evidence>
<evidence type="ECO:0000259" key="5">
    <source>
        <dbReference type="PROSITE" id="PS50830"/>
    </source>
</evidence>
<name>A0ABS0QHJ9_THEVU</name>
<dbReference type="CDD" id="cd00175">
    <property type="entry name" value="SNc"/>
    <property type="match status" value="1"/>
</dbReference>
<dbReference type="SMART" id="SM00318">
    <property type="entry name" value="SNc"/>
    <property type="match status" value="1"/>
</dbReference>
<keyword evidence="7" id="KW-1185">Reference proteome</keyword>
<dbReference type="RefSeq" id="WP_165489738.1">
    <property type="nucleotide sequence ID" value="NZ_CP036487.1"/>
</dbReference>
<keyword evidence="1" id="KW-0540">Nuclease</keyword>
<dbReference type="Proteomes" id="UP000641910">
    <property type="component" value="Unassembled WGS sequence"/>
</dbReference>
<dbReference type="Pfam" id="PF00565">
    <property type="entry name" value="SNase"/>
    <property type="match status" value="1"/>
</dbReference>
<comment type="caution">
    <text evidence="6">The sequence shown here is derived from an EMBL/GenBank/DDBJ whole genome shotgun (WGS) entry which is preliminary data.</text>
</comment>
<dbReference type="InterPro" id="IPR002071">
    <property type="entry name" value="Thermonucl_AS"/>
</dbReference>
<feature type="chain" id="PRO_5046423749" evidence="4">
    <location>
        <begin position="20"/>
        <end position="240"/>
    </location>
</feature>
<dbReference type="Gene3D" id="2.40.50.90">
    <property type="match status" value="1"/>
</dbReference>
<sequence length="240" mass="27643">MRSFKKLSILGLLVALLMAAGCGNDEKVEVPKKSVTVIDGDTIKIKLKNKEETVRLLLVDTPETNHPQLGKQPLGEEATAFTKQLIEKANQIELEKEENKRDKYGRFLAYVHVDGKLLQEELVKNGFARVAYVDDPKAKYLEDLNQAQKEAERKKAGIWQWDSYVQKNGFKVESLQDETNIFVASKNSDVYHPIGCEAVKDIKPDNIIYYYSEQDAMKDKRKRSQVKECWDRYHELMMGR</sequence>
<keyword evidence="3" id="KW-0378">Hydrolase</keyword>
<proteinExistence type="predicted"/>
<evidence type="ECO:0000256" key="3">
    <source>
        <dbReference type="ARBA" id="ARBA00022801"/>
    </source>
</evidence>
<evidence type="ECO:0000313" key="7">
    <source>
        <dbReference type="Proteomes" id="UP000641910"/>
    </source>
</evidence>
<organism evidence="6 7">
    <name type="scientific">Thermoactinomyces vulgaris</name>
    <dbReference type="NCBI Taxonomy" id="2026"/>
    <lineage>
        <taxon>Bacteria</taxon>
        <taxon>Bacillati</taxon>
        <taxon>Bacillota</taxon>
        <taxon>Bacilli</taxon>
        <taxon>Bacillales</taxon>
        <taxon>Thermoactinomycetaceae</taxon>
        <taxon>Thermoactinomyces</taxon>
    </lineage>
</organism>
<evidence type="ECO:0000256" key="4">
    <source>
        <dbReference type="SAM" id="SignalP"/>
    </source>
</evidence>
<dbReference type="PANTHER" id="PTHR12302">
    <property type="entry name" value="EBNA2 BINDING PROTEIN P100"/>
    <property type="match status" value="1"/>
</dbReference>
<dbReference type="PANTHER" id="PTHR12302:SF3">
    <property type="entry name" value="SERINE_THREONINE-PROTEIN KINASE 31"/>
    <property type="match status" value="1"/>
</dbReference>
<dbReference type="PROSITE" id="PS50830">
    <property type="entry name" value="TNASE_3"/>
    <property type="match status" value="1"/>
</dbReference>
<feature type="signal peptide" evidence="4">
    <location>
        <begin position="1"/>
        <end position="19"/>
    </location>
</feature>
<keyword evidence="4" id="KW-0732">Signal</keyword>
<gene>
    <name evidence="6" type="ORF">I8U22_07930</name>
</gene>
<reference evidence="6 7" key="1">
    <citation type="submission" date="2020-12" db="EMBL/GenBank/DDBJ databases">
        <title>WGS of Thermoactinomyces spp.</title>
        <authorList>
            <person name="Cheng K."/>
        </authorList>
    </citation>
    <scope>NUCLEOTIDE SEQUENCE [LARGE SCALE GENOMIC DNA]</scope>
    <source>
        <strain evidence="7">CICC 10650\ACCC 41061</strain>
    </source>
</reference>
<keyword evidence="2" id="KW-0255">Endonuclease</keyword>
<protein>
    <submittedName>
        <fullName evidence="6">Thermonuclease family protein</fullName>
    </submittedName>
</protein>
<evidence type="ECO:0000256" key="2">
    <source>
        <dbReference type="ARBA" id="ARBA00022759"/>
    </source>
</evidence>
<dbReference type="SUPFAM" id="SSF50199">
    <property type="entry name" value="Staphylococcal nuclease"/>
    <property type="match status" value="1"/>
</dbReference>
<dbReference type="EMBL" id="JAECVU010000004">
    <property type="protein sequence ID" value="MBH8588740.1"/>
    <property type="molecule type" value="Genomic_DNA"/>
</dbReference>
<dbReference type="PROSITE" id="PS01123">
    <property type="entry name" value="TNASE_1"/>
    <property type="match status" value="1"/>
</dbReference>
<dbReference type="PROSITE" id="PS51257">
    <property type="entry name" value="PROKAR_LIPOPROTEIN"/>
    <property type="match status" value="1"/>
</dbReference>
<feature type="domain" description="TNase-like" evidence="5">
    <location>
        <begin position="28"/>
        <end position="161"/>
    </location>
</feature>